<organism evidence="1">
    <name type="scientific">uncultured Caudovirales phage</name>
    <dbReference type="NCBI Taxonomy" id="2100421"/>
    <lineage>
        <taxon>Viruses</taxon>
        <taxon>Duplodnaviria</taxon>
        <taxon>Heunggongvirae</taxon>
        <taxon>Uroviricota</taxon>
        <taxon>Caudoviricetes</taxon>
        <taxon>Peduoviridae</taxon>
        <taxon>Maltschvirus</taxon>
        <taxon>Maltschvirus maltsch</taxon>
    </lineage>
</organism>
<accession>A0A6J5SYQ0</accession>
<evidence type="ECO:0000313" key="1">
    <source>
        <dbReference type="EMBL" id="CAB4220086.1"/>
    </source>
</evidence>
<sequence>MSSAYGFTEDSARRIARVVKAVEGDTTEPTRIGPMLGGSTMSVVKVTALGSPLNTGQRVDYHASADTMNDINEVKIREVSGAALTVGTRYMGQFSGYTSAGLPVFVVKTNAGGAGSTFEVVTGVVCHNDGSGIGVTTASLTTSDYDGAVFKNFLGLVDVIPKSFVGNASRIVMVNETADALEFGPNFSGSPTAADFLGLTDTPNNYSGANYKSVTCTASAVVFTTPNVTTTNSLVGGGNPNNTSVFTTLQLLNDVTSPGNYYAYSTNGSGVKGWYLQAATPAGLTVGGNVVVSARKAAVADVAAHTISSANLATTASTTQTAIDDLTTQVNLLLARIRSHGLIS</sequence>
<name>A0A6J5SYQ0_9CAUD</name>
<gene>
    <name evidence="1" type="ORF">UFOVP1620_28</name>
</gene>
<protein>
    <submittedName>
        <fullName evidence="1">Uncharacterized protein</fullName>
    </submittedName>
</protein>
<proteinExistence type="predicted"/>
<dbReference type="EMBL" id="LR797487">
    <property type="protein sequence ID" value="CAB4220086.1"/>
    <property type="molecule type" value="Genomic_DNA"/>
</dbReference>
<reference evidence="1" key="1">
    <citation type="submission" date="2020-05" db="EMBL/GenBank/DDBJ databases">
        <authorList>
            <person name="Chiriac C."/>
            <person name="Salcher M."/>
            <person name="Ghai R."/>
            <person name="Kavagutti S V."/>
        </authorList>
    </citation>
    <scope>NUCLEOTIDE SEQUENCE</scope>
</reference>